<keyword evidence="5" id="KW-1185">Reference proteome</keyword>
<protein>
    <submittedName>
        <fullName evidence="4">Uncharacterized protein</fullName>
    </submittedName>
</protein>
<evidence type="ECO:0000256" key="3">
    <source>
        <dbReference type="SAM" id="SignalP"/>
    </source>
</evidence>
<sequence length="169" mass="17690">MNIALWAGFITSLLLISNIDGGRIKSSGKIHSRPPTNHYSSHHSSSYHNTYHPAPPSQVVVVPSNGGYQKSSFSNSLASGFGQGVGFGVGQQAVKSVFSGSSSGSFHTVNHVYTNQAAPGVLAPSSGQSVTVVQTEEKKGFPVIYIIIIVIGCIVASIVLLLLIKLLGK</sequence>
<feature type="compositionally biased region" description="Low complexity" evidence="1">
    <location>
        <begin position="36"/>
        <end position="50"/>
    </location>
</feature>
<feature type="chain" id="PRO_5035167768" evidence="3">
    <location>
        <begin position="22"/>
        <end position="169"/>
    </location>
</feature>
<evidence type="ECO:0000256" key="1">
    <source>
        <dbReference type="SAM" id="MobiDB-lite"/>
    </source>
</evidence>
<feature type="region of interest" description="Disordered" evidence="1">
    <location>
        <begin position="27"/>
        <end position="50"/>
    </location>
</feature>
<accession>A0A8J2HMW9</accession>
<keyword evidence="2" id="KW-0472">Membrane</keyword>
<dbReference type="OrthoDB" id="10480528at2759"/>
<comment type="caution">
    <text evidence="4">The sequence shown here is derived from an EMBL/GenBank/DDBJ whole genome shotgun (WGS) entry which is preliminary data.</text>
</comment>
<keyword evidence="2" id="KW-0812">Transmembrane</keyword>
<dbReference type="AlphaFoldDB" id="A0A8J2HMW9"/>
<evidence type="ECO:0000313" key="4">
    <source>
        <dbReference type="EMBL" id="CAG5106446.1"/>
    </source>
</evidence>
<reference evidence="4" key="1">
    <citation type="submission" date="2021-04" db="EMBL/GenBank/DDBJ databases">
        <authorList>
            <person name="Chebbi M.A.C M."/>
        </authorList>
    </citation>
    <scope>NUCLEOTIDE SEQUENCE</scope>
</reference>
<dbReference type="EMBL" id="CAJNRD030001124">
    <property type="protein sequence ID" value="CAG5106446.1"/>
    <property type="molecule type" value="Genomic_DNA"/>
</dbReference>
<evidence type="ECO:0000313" key="5">
    <source>
        <dbReference type="Proteomes" id="UP000786811"/>
    </source>
</evidence>
<proteinExistence type="predicted"/>
<feature type="signal peptide" evidence="3">
    <location>
        <begin position="1"/>
        <end position="21"/>
    </location>
</feature>
<keyword evidence="2" id="KW-1133">Transmembrane helix</keyword>
<name>A0A8J2HMW9_COTCN</name>
<gene>
    <name evidence="4" type="ORF">HICCMSTLAB_LOCUS12264</name>
</gene>
<keyword evidence="3" id="KW-0732">Signal</keyword>
<evidence type="ECO:0000256" key="2">
    <source>
        <dbReference type="SAM" id="Phobius"/>
    </source>
</evidence>
<feature type="transmembrane region" description="Helical" evidence="2">
    <location>
        <begin position="143"/>
        <end position="164"/>
    </location>
</feature>
<organism evidence="4 5">
    <name type="scientific">Cotesia congregata</name>
    <name type="common">Parasitoid wasp</name>
    <name type="synonym">Apanteles congregatus</name>
    <dbReference type="NCBI Taxonomy" id="51543"/>
    <lineage>
        <taxon>Eukaryota</taxon>
        <taxon>Metazoa</taxon>
        <taxon>Ecdysozoa</taxon>
        <taxon>Arthropoda</taxon>
        <taxon>Hexapoda</taxon>
        <taxon>Insecta</taxon>
        <taxon>Pterygota</taxon>
        <taxon>Neoptera</taxon>
        <taxon>Endopterygota</taxon>
        <taxon>Hymenoptera</taxon>
        <taxon>Apocrita</taxon>
        <taxon>Ichneumonoidea</taxon>
        <taxon>Braconidae</taxon>
        <taxon>Microgastrinae</taxon>
        <taxon>Cotesia</taxon>
    </lineage>
</organism>
<dbReference type="Proteomes" id="UP000786811">
    <property type="component" value="Unassembled WGS sequence"/>
</dbReference>